<dbReference type="Gene3D" id="3.40.50.720">
    <property type="entry name" value="NAD(P)-binding Rossmann-like Domain"/>
    <property type="match status" value="1"/>
</dbReference>
<dbReference type="RefSeq" id="WP_095030822.1">
    <property type="nucleotide sequence ID" value="NZ_NQKL01000022.1"/>
</dbReference>
<dbReference type="Pfam" id="PF00106">
    <property type="entry name" value="adh_short"/>
    <property type="match status" value="1"/>
</dbReference>
<dbReference type="PANTHER" id="PTHR45458">
    <property type="entry name" value="SHORT-CHAIN DEHYDROGENASE/REDUCTASE SDR"/>
    <property type="match status" value="1"/>
</dbReference>
<comment type="caution">
    <text evidence="1">The sequence shown here is derived from an EMBL/GenBank/DDBJ whole genome shotgun (WGS) entry which is preliminary data.</text>
</comment>
<dbReference type="InterPro" id="IPR052184">
    <property type="entry name" value="SDR_enzymes"/>
</dbReference>
<dbReference type="Proteomes" id="UP000216113">
    <property type="component" value="Unassembled WGS sequence"/>
</dbReference>
<accession>A0A266LPA2</accession>
<protein>
    <submittedName>
        <fullName evidence="1">Short-chain dehydrogenase</fullName>
    </submittedName>
</protein>
<dbReference type="PANTHER" id="PTHR45458:SF1">
    <property type="entry name" value="SHORT CHAIN DEHYDROGENASE"/>
    <property type="match status" value="1"/>
</dbReference>
<name>A0A266LPA2_PSEFR</name>
<evidence type="ECO:0000313" key="2">
    <source>
        <dbReference type="Proteomes" id="UP000216113"/>
    </source>
</evidence>
<gene>
    <name evidence="1" type="ORF">CJF43_21130</name>
</gene>
<dbReference type="AlphaFoldDB" id="A0A266LPA2"/>
<proteinExistence type="predicted"/>
<dbReference type="InterPro" id="IPR036291">
    <property type="entry name" value="NAD(P)-bd_dom_sf"/>
</dbReference>
<dbReference type="PRINTS" id="PR00081">
    <property type="entry name" value="GDHRDH"/>
</dbReference>
<sequence>MTAKRALIIGASRGLGLGLVKELLTDGWNVTATVRDPQKADALKALGPVRIEKLDMDSQQAIKKLSHTLDNEVFDLLFINAGVKGPDDQLSGNATLAEVGQLFFTNSVAPINLAREFVSKIRKDSGVLAFMSSVLGSVTQPDAPEMALYKASKAALNSMTNTFVRYELGDNNPTVLSMHPGWVKTDMGGEGADIDVQTSTRGLVEQVKAFSGKGGHHFIDYKGQTIPW</sequence>
<dbReference type="InterPro" id="IPR002347">
    <property type="entry name" value="SDR_fam"/>
</dbReference>
<dbReference type="SUPFAM" id="SSF51735">
    <property type="entry name" value="NAD(P)-binding Rossmann-fold domains"/>
    <property type="match status" value="1"/>
</dbReference>
<dbReference type="NCBIfam" id="NF006035">
    <property type="entry name" value="PRK08177.1"/>
    <property type="match status" value="1"/>
</dbReference>
<dbReference type="EMBL" id="NQKL01000022">
    <property type="protein sequence ID" value="OZY39853.1"/>
    <property type="molecule type" value="Genomic_DNA"/>
</dbReference>
<organism evidence="1 2">
    <name type="scientific">Pseudomonas fragi</name>
    <dbReference type="NCBI Taxonomy" id="296"/>
    <lineage>
        <taxon>Bacteria</taxon>
        <taxon>Pseudomonadati</taxon>
        <taxon>Pseudomonadota</taxon>
        <taxon>Gammaproteobacteria</taxon>
        <taxon>Pseudomonadales</taxon>
        <taxon>Pseudomonadaceae</taxon>
        <taxon>Pseudomonas</taxon>
    </lineage>
</organism>
<evidence type="ECO:0000313" key="1">
    <source>
        <dbReference type="EMBL" id="OZY39853.1"/>
    </source>
</evidence>
<dbReference type="GO" id="GO:0016616">
    <property type="term" value="F:oxidoreductase activity, acting on the CH-OH group of donors, NAD or NADP as acceptor"/>
    <property type="evidence" value="ECO:0007669"/>
    <property type="project" value="TreeGrafter"/>
</dbReference>
<reference evidence="1 2" key="1">
    <citation type="submission" date="2017-08" db="EMBL/GenBank/DDBJ databases">
        <title>Genomic and metabolic characterisation of spoilage-associated Pseudomonas species.</title>
        <authorList>
            <person name="Stanborough T."/>
            <person name="Fegan N."/>
            <person name="Powell S.M."/>
            <person name="Singh T."/>
            <person name="Tamplin M.L."/>
            <person name="Chandry P.S."/>
        </authorList>
    </citation>
    <scope>NUCLEOTIDE SEQUENCE [LARGE SCALE GENOMIC DNA]</scope>
    <source>
        <strain evidence="1 2">F1820</strain>
    </source>
</reference>